<evidence type="ECO:0000313" key="4">
    <source>
        <dbReference type="Proteomes" id="UP001428817"/>
    </source>
</evidence>
<dbReference type="SMART" id="SM00028">
    <property type="entry name" value="TPR"/>
    <property type="match status" value="5"/>
</dbReference>
<gene>
    <name evidence="3" type="ORF">GCM10023321_47020</name>
</gene>
<dbReference type="InterPro" id="IPR018704">
    <property type="entry name" value="SecYEG/CpoB_TPR"/>
</dbReference>
<dbReference type="InterPro" id="IPR011990">
    <property type="entry name" value="TPR-like_helical_dom_sf"/>
</dbReference>
<evidence type="ECO:0000256" key="1">
    <source>
        <dbReference type="PROSITE-ProRule" id="PRU00339"/>
    </source>
</evidence>
<dbReference type="Gene3D" id="1.25.40.10">
    <property type="entry name" value="Tetratricopeptide repeat domain"/>
    <property type="match status" value="2"/>
</dbReference>
<protein>
    <recommendedName>
        <fullName evidence="2">Ancillary SecYEG translocon subunit/Cell division coordinator CpoB TPR domain-containing protein</fullName>
    </recommendedName>
</protein>
<dbReference type="EMBL" id="BAABJP010000026">
    <property type="protein sequence ID" value="GAA5162047.1"/>
    <property type="molecule type" value="Genomic_DNA"/>
</dbReference>
<dbReference type="SUPFAM" id="SSF48452">
    <property type="entry name" value="TPR-like"/>
    <property type="match status" value="1"/>
</dbReference>
<keyword evidence="1" id="KW-0802">TPR repeat</keyword>
<proteinExistence type="predicted"/>
<comment type="caution">
    <text evidence="3">The sequence shown here is derived from an EMBL/GenBank/DDBJ whole genome shotgun (WGS) entry which is preliminary data.</text>
</comment>
<reference evidence="4" key="1">
    <citation type="journal article" date="2019" name="Int. J. Syst. Evol. Microbiol.">
        <title>The Global Catalogue of Microorganisms (GCM) 10K type strain sequencing project: providing services to taxonomists for standard genome sequencing and annotation.</title>
        <authorList>
            <consortium name="The Broad Institute Genomics Platform"/>
            <consortium name="The Broad Institute Genome Sequencing Center for Infectious Disease"/>
            <person name="Wu L."/>
            <person name="Ma J."/>
        </authorList>
    </citation>
    <scope>NUCLEOTIDE SEQUENCE [LARGE SCALE GENOMIC DNA]</scope>
    <source>
        <strain evidence="4">JCM 18303</strain>
    </source>
</reference>
<dbReference type="Proteomes" id="UP001428817">
    <property type="component" value="Unassembled WGS sequence"/>
</dbReference>
<feature type="repeat" description="TPR" evidence="1">
    <location>
        <begin position="6"/>
        <end position="39"/>
    </location>
</feature>
<dbReference type="InterPro" id="IPR019734">
    <property type="entry name" value="TPR_rpt"/>
</dbReference>
<evidence type="ECO:0000313" key="3">
    <source>
        <dbReference type="EMBL" id="GAA5162047.1"/>
    </source>
</evidence>
<dbReference type="PROSITE" id="PS50005">
    <property type="entry name" value="TPR"/>
    <property type="match status" value="1"/>
</dbReference>
<evidence type="ECO:0000259" key="2">
    <source>
        <dbReference type="Pfam" id="PF09976"/>
    </source>
</evidence>
<dbReference type="RefSeq" id="WP_185065982.1">
    <property type="nucleotide sequence ID" value="NZ_BAABJP010000026.1"/>
</dbReference>
<name>A0ABP9QHN7_9PSEU</name>
<dbReference type="Pfam" id="PF09976">
    <property type="entry name" value="TPR_21"/>
    <property type="match status" value="1"/>
</dbReference>
<accession>A0ABP9QHN7</accession>
<organism evidence="3 4">
    <name type="scientific">Pseudonocardia eucalypti</name>
    <dbReference type="NCBI Taxonomy" id="648755"/>
    <lineage>
        <taxon>Bacteria</taxon>
        <taxon>Bacillati</taxon>
        <taxon>Actinomycetota</taxon>
        <taxon>Actinomycetes</taxon>
        <taxon>Pseudonocardiales</taxon>
        <taxon>Pseudonocardiaceae</taxon>
        <taxon>Pseudonocardia</taxon>
    </lineage>
</organism>
<feature type="domain" description="Ancillary SecYEG translocon subunit/Cell division coordinator CpoB TPR" evidence="2">
    <location>
        <begin position="14"/>
        <end position="108"/>
    </location>
</feature>
<sequence>MKTGDAEAARDLGRLRQEEGDLEGARRSYEQAIAFRDEYYSSAAAIDLAELLASQGNIDAAHAAYRIAINSSDYHAPGAAIDLGRMLAEHGDTNGARAAYEEAIAYQDDIMSPRAAIDLAELHASQGNIDGTYAACRTLIEVGRLESAVSAATDLARGFEEKNDFEGARIAYQQAIEIAGGPDKASEAVSRLRGLQSRVHPKPRDLERLVAYGPDIPAVFKLESDPDLDLPPVAETASLIDLRVADVSVLIGSGELEAAEKILAQWCSEEEKSEWGPAQFPFDQLARTQGMRGDLPRMRETLRRYRDLNSNTTDRGLGRDLMEWLANEEQPGADKPRQFFSAEDNGPLHVSFMDRAQFCDTSIFFRPLPNPALGGVRFVLVGGPMCFVDRRGEHSCSTADSIDGPLPVKIAEDTSRVATLTEDPAWTTEAVRLCQRLLLAAQRCGESSVWAFAAGFVSSSFRSTIKDLGERPPKKLKVNDLVLQKPPRGTWLYHREPSTLVLHQRSPEPLYQFVGNAPKVALWRWPDRSDLVLQAWCDTLASASADPVTAVLPDTPMLRGFARRYVRRERMDRIERTYLENAAHFGVGEVPNQRGDACYLRVHTSLVIDSDGTEWDGDLLTAALNYLETHYQLRIPPFDAVRDPLLTEILTDHVDQLRESRAARIAWRPDELQRFNEMRSWYARYREQGSRLDIFRIHTPVSYAL</sequence>
<keyword evidence="4" id="KW-1185">Reference proteome</keyword>